<dbReference type="KEGG" id="hsw:Hsw_0088"/>
<evidence type="ECO:0000256" key="2">
    <source>
        <dbReference type="SAM" id="MobiDB-lite"/>
    </source>
</evidence>
<dbReference type="GO" id="GO:0032784">
    <property type="term" value="P:regulation of DNA-templated transcription elongation"/>
    <property type="evidence" value="ECO:0007669"/>
    <property type="project" value="InterPro"/>
</dbReference>
<feature type="region of interest" description="Disordered" evidence="2">
    <location>
        <begin position="1"/>
        <end position="29"/>
    </location>
</feature>
<dbReference type="OrthoDB" id="1094048at2"/>
<dbReference type="STRING" id="1227739.Hsw_0088"/>
<dbReference type="Pfam" id="PF01272">
    <property type="entry name" value="GreA_GreB"/>
    <property type="match status" value="1"/>
</dbReference>
<dbReference type="Proteomes" id="UP000019423">
    <property type="component" value="Chromosome"/>
</dbReference>
<reference evidence="4 5" key="1">
    <citation type="submission" date="2014-01" db="EMBL/GenBank/DDBJ databases">
        <title>Complete genome sequence of ionizing-radiation resistance bacterium Hymenobacter swuensis DY53.</title>
        <authorList>
            <person name="Jung J.-H."/>
            <person name="Jeong S.-W."/>
            <person name="Joe M.-H."/>
            <person name="Cho y.-j."/>
            <person name="Kim M.-K."/>
            <person name="Lim S.-Y."/>
        </authorList>
    </citation>
    <scope>NUCLEOTIDE SEQUENCE [LARGE SCALE GENOMIC DNA]</scope>
    <source>
        <strain evidence="4 5">DY53</strain>
    </source>
</reference>
<accession>W8ET19</accession>
<protein>
    <recommendedName>
        <fullName evidence="3">Transcription elongation factor GreA/GreB C-terminal domain-containing protein</fullName>
    </recommendedName>
</protein>
<dbReference type="EMBL" id="CP007145">
    <property type="protein sequence ID" value="AHJ95683.1"/>
    <property type="molecule type" value="Genomic_DNA"/>
</dbReference>
<dbReference type="GO" id="GO:0070063">
    <property type="term" value="F:RNA polymerase binding"/>
    <property type="evidence" value="ECO:0007669"/>
    <property type="project" value="InterPro"/>
</dbReference>
<sequence>MSRAFTKEDDSLEAPIIPSRAALPPGTPNYVTPVGLEQLRQELTELEAARSAAEANRENEADRTRLLTLLNGQLSQLQARLNTARLVDPRSQPAQEVRFGATVVLRPVGSKGPTRQFTIVGVDEASVAEGKVAFVAPIARAVQGAKLGQRLTLHLGAKPEEVEVGSITYDPGTS</sequence>
<evidence type="ECO:0000313" key="4">
    <source>
        <dbReference type="EMBL" id="AHJ95683.1"/>
    </source>
</evidence>
<dbReference type="InterPro" id="IPR023459">
    <property type="entry name" value="Tscrpt_elong_fac_GreA/B_fam"/>
</dbReference>
<dbReference type="GO" id="GO:0003677">
    <property type="term" value="F:DNA binding"/>
    <property type="evidence" value="ECO:0007669"/>
    <property type="project" value="InterPro"/>
</dbReference>
<dbReference type="PANTHER" id="PTHR30437">
    <property type="entry name" value="TRANSCRIPTION ELONGATION FACTOR GREA"/>
    <property type="match status" value="1"/>
</dbReference>
<keyword evidence="5" id="KW-1185">Reference proteome</keyword>
<dbReference type="SUPFAM" id="SSF54534">
    <property type="entry name" value="FKBP-like"/>
    <property type="match status" value="1"/>
</dbReference>
<dbReference type="PIRSF" id="PIRSF006092">
    <property type="entry name" value="GreA_GreB"/>
    <property type="match status" value="1"/>
</dbReference>
<dbReference type="InterPro" id="IPR001437">
    <property type="entry name" value="Tscrpt_elong_fac_GreA/B_C"/>
</dbReference>
<dbReference type="AlphaFoldDB" id="W8ET19"/>
<dbReference type="InterPro" id="IPR036953">
    <property type="entry name" value="GreA/GreB_C_sf"/>
</dbReference>
<dbReference type="GO" id="GO:0006354">
    <property type="term" value="P:DNA-templated transcription elongation"/>
    <property type="evidence" value="ECO:0007669"/>
    <property type="project" value="TreeGrafter"/>
</dbReference>
<proteinExistence type="predicted"/>
<dbReference type="Gene3D" id="3.10.50.30">
    <property type="entry name" value="Transcription elongation factor, GreA/GreB, C-terminal domain"/>
    <property type="match status" value="1"/>
</dbReference>
<dbReference type="PATRIC" id="fig|1227739.3.peg.361"/>
<evidence type="ECO:0000313" key="5">
    <source>
        <dbReference type="Proteomes" id="UP000019423"/>
    </source>
</evidence>
<dbReference type="eggNOG" id="COG0782">
    <property type="taxonomic scope" value="Bacteria"/>
</dbReference>
<dbReference type="PANTHER" id="PTHR30437:SF4">
    <property type="entry name" value="TRANSCRIPTION ELONGATION FACTOR GREA"/>
    <property type="match status" value="1"/>
</dbReference>
<organism evidence="4 5">
    <name type="scientific">Hymenobacter swuensis DY53</name>
    <dbReference type="NCBI Taxonomy" id="1227739"/>
    <lineage>
        <taxon>Bacteria</taxon>
        <taxon>Pseudomonadati</taxon>
        <taxon>Bacteroidota</taxon>
        <taxon>Cytophagia</taxon>
        <taxon>Cytophagales</taxon>
        <taxon>Hymenobacteraceae</taxon>
        <taxon>Hymenobacter</taxon>
    </lineage>
</organism>
<name>W8ET19_9BACT</name>
<evidence type="ECO:0000259" key="3">
    <source>
        <dbReference type="Pfam" id="PF01272"/>
    </source>
</evidence>
<gene>
    <name evidence="4" type="ORF">Hsw_0088</name>
</gene>
<dbReference type="RefSeq" id="WP_044000602.1">
    <property type="nucleotide sequence ID" value="NZ_CP007145.1"/>
</dbReference>
<feature type="coiled-coil region" evidence="1">
    <location>
        <begin position="36"/>
        <end position="63"/>
    </location>
</feature>
<feature type="domain" description="Transcription elongation factor GreA/GreB C-terminal" evidence="3">
    <location>
        <begin position="93"/>
        <end position="169"/>
    </location>
</feature>
<keyword evidence="1" id="KW-0175">Coiled coil</keyword>
<evidence type="ECO:0000256" key="1">
    <source>
        <dbReference type="SAM" id="Coils"/>
    </source>
</evidence>
<dbReference type="HOGENOM" id="CLU_101379_3_1_10"/>